<organism evidence="13 14">
    <name type="scientific">Clohesyomyces aquaticus</name>
    <dbReference type="NCBI Taxonomy" id="1231657"/>
    <lineage>
        <taxon>Eukaryota</taxon>
        <taxon>Fungi</taxon>
        <taxon>Dikarya</taxon>
        <taxon>Ascomycota</taxon>
        <taxon>Pezizomycotina</taxon>
        <taxon>Dothideomycetes</taxon>
        <taxon>Pleosporomycetidae</taxon>
        <taxon>Pleosporales</taxon>
        <taxon>Lindgomycetaceae</taxon>
        <taxon>Clohesyomyces</taxon>
    </lineage>
</organism>
<proteinExistence type="inferred from homology"/>
<comment type="similarity">
    <text evidence="2 10">Belongs to the HEATR1/UTP10 family.</text>
</comment>
<feature type="region of interest" description="Disordered" evidence="11">
    <location>
        <begin position="874"/>
        <end position="897"/>
    </location>
</feature>
<comment type="function">
    <text evidence="9">Involved in nucleolar processing of pre-18S ribosomal RNA. Involved in ribosome biosynthesis.</text>
</comment>
<evidence type="ECO:0000256" key="2">
    <source>
        <dbReference type="ARBA" id="ARBA00010559"/>
    </source>
</evidence>
<comment type="subunit">
    <text evidence="3 10">Component of the ribosomal small subunit (SSU) processome.</text>
</comment>
<keyword evidence="5 10" id="KW-0690">Ribosome biogenesis</keyword>
<dbReference type="Pfam" id="PF23243">
    <property type="entry name" value="HEAT_HEATR1"/>
    <property type="match status" value="1"/>
</dbReference>
<evidence type="ECO:0000256" key="10">
    <source>
        <dbReference type="RuleBase" id="RU367065"/>
    </source>
</evidence>
<dbReference type="Pfam" id="PF12397">
    <property type="entry name" value="U3snoRNP10"/>
    <property type="match status" value="1"/>
</dbReference>
<name>A0A1Y1ZT13_9PLEO</name>
<dbReference type="InterPro" id="IPR040191">
    <property type="entry name" value="UTP10"/>
</dbReference>
<sequence>MPASSLQAQLAQIAAKSTHQLDLKAQKAAHGKSLLFEPRIAASQSFDSLYLICHEGFRDLCALDHRFTPFSRTLFSEQSKDEDRTQMTKKDNAELDTVLEAFMTLVGPRLLLKPAEKALEWLVRRFRVHEYNTECLVLTYLPYHSSPQFLALLSVLPTSPAPALRFLFPYITPPTSPPRHAIVYTAVHTPAFFSAMQSYVVKVLQAGHQSAQLLSFWSGITTQAIDSRLDSTSSGRRGVQDQRMEELLLSVLPVLNECLKYSAVPEAVFGSYMIIIVLVTKGTFDDKVLDSLMEAVILSQETETLESCLACLAVIAEERLQPHLPRAVLKRILKIPNLSQRIMPLAEKCRIGRLALGCVLGALQKLGSASDSTENEIVLYNILESRLLDQSQVSTALSTMLRLLSGSTPGSTQHRRLLDLVARLGESSPVSLELQALLTADGAAFEVLGVSLPVATQSNMNGDQNGDDEDMLDVDQEPTQAINHSPLPLPLISQASFLEIQHSKPLEEATAAFEQAAAISKRLDSFLSSDVLGRDQGFKKTLFPSFMIRSWCGPNSDRVRVAALRATTSLIEEFNSAVDLQVLIPYLVYALSDPCLEVRRSASACVVAVAVKNKALQSSKGVKIWGSSDVYGKSSSKLHILSREQSNELFAAVLIPILEECVMDPNFAISSVKTVLQSTKSSKNKGTKGVKSSERTSFFAFIGSHIALTPLIHLQIRLLPLLDSAEKHAAQIRLSTVLPLLRDWCTLNSQDVEKRCKDEHLEPTNVDRSFLKSLSAKEAESVILLSDIIQGKVNDDRLGLQDTAFDHLNTIWSSLHSENRLSMAKCLLDLALQEGSGKGNELRKERSLETLRNVALNTDVLLGFIESIPTTARMAEGPPATKRRRTSRSENARVETRSSQEIATALRRLTLVLELIEGSAPEEHPALFKNLFAILGELQQLKLQSGSNLAYLQSLVLGSLSSIVNDVKKQNSAEHRASVRADLLIDCIRHSSSPQVQNSALLLIGNLASWVPELVLHNLMPIFTFIGSSLVRQDDGYSAHVVDQTISQVVPQLASSLRSKHKDFLTGVADLLLSFTAAFEHIPQPRRLKLFSELARTLGPEDSLYAIIALLVDRYPSGTAGRKLITDLLRQFDPIATLRTFRGYLNLVIDAVGPKRKISNTLFSLNEKTPAQIEEALINLNSSLADLASNEILRAHIIKAFKKQSDTAEPRRIFANVLETIIQLSKKVEDRPKLYESCSRVLATCLNLLPTSDLVKSAELLLGNPDQQVQIAAIKSIEVRTGNVSQNEMASVEAILAFITSLDDIIGESSEMDVKITAVSCTDRIVERFGRKNPSAIAAIAKTVAGPTSLASDDDRLRILSLICLASVVDVVEGDEAISLLPVILPKAFDYLEESMEKRNYGLHNSVFTLLSDIVEHLAFMFSSEYMSKALTLSHRSARAHLSDECEQSRRDFYQTLARSIGAKEIFTALLKTLPHAFANGYKATQEHLELLVSVIEHQDKSKLIKASPALFAMLLKTFDLRQSIILEDEASTSENGAIESLEDLLVEAVISMTLKLNDATFRPFFAQLVDWAEPSTSKNMARCVVRSATFYRFLAAFFDRFKSIVTSYASYIVEPAARLLEYLITDEDEHGLRSIVLEALLKSFLHDQDGFWQAPSHFGTILAPLMKQLTIDEADIITDAVIPAITELAATSSSLDNYREMNAILLKYMRAEEAQTRLATVKCEQGLTKRLGEEWLALLPEMLPFISELREDDDEMVERETQRWISMVEGILGEDLDAMLQ</sequence>
<evidence type="ECO:0000256" key="4">
    <source>
        <dbReference type="ARBA" id="ARBA00015399"/>
    </source>
</evidence>
<dbReference type="Gene3D" id="1.25.10.10">
    <property type="entry name" value="Leucine-rich Repeat Variant"/>
    <property type="match status" value="2"/>
</dbReference>
<evidence type="ECO:0000256" key="8">
    <source>
        <dbReference type="ARBA" id="ARBA00023274"/>
    </source>
</evidence>
<comment type="caution">
    <text evidence="13">The sequence shown here is derived from an EMBL/GenBank/DDBJ whole genome shotgun (WGS) entry which is preliminary data.</text>
</comment>
<evidence type="ECO:0000259" key="12">
    <source>
        <dbReference type="SMART" id="SM01036"/>
    </source>
</evidence>
<dbReference type="OrthoDB" id="31183at2759"/>
<dbReference type="GO" id="GO:0032040">
    <property type="term" value="C:small-subunit processome"/>
    <property type="evidence" value="ECO:0007669"/>
    <property type="project" value="TreeGrafter"/>
</dbReference>
<dbReference type="Pfam" id="PF08146">
    <property type="entry name" value="BP28CT"/>
    <property type="match status" value="1"/>
</dbReference>
<dbReference type="GO" id="GO:0034455">
    <property type="term" value="C:t-UTP complex"/>
    <property type="evidence" value="ECO:0007669"/>
    <property type="project" value="TreeGrafter"/>
</dbReference>
<dbReference type="InterPro" id="IPR016024">
    <property type="entry name" value="ARM-type_fold"/>
</dbReference>
<dbReference type="GO" id="GO:0045943">
    <property type="term" value="P:positive regulation of transcription by RNA polymerase I"/>
    <property type="evidence" value="ECO:0007669"/>
    <property type="project" value="TreeGrafter"/>
</dbReference>
<evidence type="ECO:0000256" key="7">
    <source>
        <dbReference type="ARBA" id="ARBA00023242"/>
    </source>
</evidence>
<evidence type="ECO:0000256" key="3">
    <source>
        <dbReference type="ARBA" id="ARBA00011399"/>
    </source>
</evidence>
<dbReference type="InterPro" id="IPR022125">
    <property type="entry name" value="U3snoRNP10_N"/>
</dbReference>
<dbReference type="GO" id="GO:0000462">
    <property type="term" value="P:maturation of SSU-rRNA from tricistronic rRNA transcript (SSU-rRNA, 5.8S rRNA, LSU-rRNA)"/>
    <property type="evidence" value="ECO:0007669"/>
    <property type="project" value="TreeGrafter"/>
</dbReference>
<gene>
    <name evidence="13" type="ORF">BCR34DRAFT_613402</name>
</gene>
<dbReference type="SUPFAM" id="SSF48371">
    <property type="entry name" value="ARM repeat"/>
    <property type="match status" value="2"/>
</dbReference>
<dbReference type="EMBL" id="MCFA01000042">
    <property type="protein sequence ID" value="ORY13399.1"/>
    <property type="molecule type" value="Genomic_DNA"/>
</dbReference>
<dbReference type="PANTHER" id="PTHR13457">
    <property type="entry name" value="BAP28"/>
    <property type="match status" value="1"/>
</dbReference>
<dbReference type="GO" id="GO:0030515">
    <property type="term" value="F:snoRNA binding"/>
    <property type="evidence" value="ECO:0007669"/>
    <property type="project" value="TreeGrafter"/>
</dbReference>
<accession>A0A1Y1ZT13</accession>
<keyword evidence="8 10" id="KW-0687">Ribonucleoprotein</keyword>
<dbReference type="InterPro" id="IPR012954">
    <property type="entry name" value="BP28_C_dom"/>
</dbReference>
<evidence type="ECO:0000313" key="14">
    <source>
        <dbReference type="Proteomes" id="UP000193144"/>
    </source>
</evidence>
<evidence type="ECO:0000256" key="6">
    <source>
        <dbReference type="ARBA" id="ARBA00022552"/>
    </source>
</evidence>
<dbReference type="InterPro" id="IPR056473">
    <property type="entry name" value="HEAT_Utp10/HEAT1"/>
</dbReference>
<keyword evidence="14" id="KW-1185">Reference proteome</keyword>
<evidence type="ECO:0000256" key="11">
    <source>
        <dbReference type="SAM" id="MobiDB-lite"/>
    </source>
</evidence>
<dbReference type="STRING" id="1231657.A0A1Y1ZT13"/>
<evidence type="ECO:0000256" key="5">
    <source>
        <dbReference type="ARBA" id="ARBA00022517"/>
    </source>
</evidence>
<dbReference type="GO" id="GO:0030686">
    <property type="term" value="C:90S preribosome"/>
    <property type="evidence" value="ECO:0007669"/>
    <property type="project" value="TreeGrafter"/>
</dbReference>
<dbReference type="PANTHER" id="PTHR13457:SF1">
    <property type="entry name" value="HEAT REPEAT-CONTAINING PROTEIN 1"/>
    <property type="match status" value="1"/>
</dbReference>
<keyword evidence="7 10" id="KW-0539">Nucleus</keyword>
<keyword evidence="6 10" id="KW-0698">rRNA processing</keyword>
<dbReference type="InterPro" id="IPR011989">
    <property type="entry name" value="ARM-like"/>
</dbReference>
<evidence type="ECO:0000256" key="1">
    <source>
        <dbReference type="ARBA" id="ARBA00004604"/>
    </source>
</evidence>
<dbReference type="Proteomes" id="UP000193144">
    <property type="component" value="Unassembled WGS sequence"/>
</dbReference>
<dbReference type="SMART" id="SM01036">
    <property type="entry name" value="BP28CT"/>
    <property type="match status" value="1"/>
</dbReference>
<feature type="domain" description="BP28 C-terminal" evidence="12">
    <location>
        <begin position="1501"/>
        <end position="1652"/>
    </location>
</feature>
<feature type="compositionally biased region" description="Basic and acidic residues" evidence="11">
    <location>
        <begin position="887"/>
        <end position="897"/>
    </location>
</feature>
<reference evidence="13 14" key="1">
    <citation type="submission" date="2016-07" db="EMBL/GenBank/DDBJ databases">
        <title>Pervasive Adenine N6-methylation of Active Genes in Fungi.</title>
        <authorList>
            <consortium name="DOE Joint Genome Institute"/>
            <person name="Mondo S.J."/>
            <person name="Dannebaum R.O."/>
            <person name="Kuo R.C."/>
            <person name="Labutti K."/>
            <person name="Haridas S."/>
            <person name="Kuo A."/>
            <person name="Salamov A."/>
            <person name="Ahrendt S.R."/>
            <person name="Lipzen A."/>
            <person name="Sullivan W."/>
            <person name="Andreopoulos W.B."/>
            <person name="Clum A."/>
            <person name="Lindquist E."/>
            <person name="Daum C."/>
            <person name="Ramamoorthy G.K."/>
            <person name="Gryganskyi A."/>
            <person name="Culley D."/>
            <person name="Magnuson J.K."/>
            <person name="James T.Y."/>
            <person name="O'Malley M.A."/>
            <person name="Stajich J.E."/>
            <person name="Spatafora J.W."/>
            <person name="Visel A."/>
            <person name="Grigoriev I.V."/>
        </authorList>
    </citation>
    <scope>NUCLEOTIDE SEQUENCE [LARGE SCALE GENOMIC DNA]</scope>
    <source>
        <strain evidence="13 14">CBS 115471</strain>
    </source>
</reference>
<evidence type="ECO:0000313" key="13">
    <source>
        <dbReference type="EMBL" id="ORY13399.1"/>
    </source>
</evidence>
<evidence type="ECO:0000256" key="9">
    <source>
        <dbReference type="ARBA" id="ARBA00025076"/>
    </source>
</evidence>
<comment type="subcellular location">
    <subcellularLocation>
        <location evidence="1 10">Nucleus</location>
        <location evidence="1 10">Nucleolus</location>
    </subcellularLocation>
</comment>
<protein>
    <recommendedName>
        <fullName evidence="4 10">U3 small nucleolar RNA-associated protein 10</fullName>
    </recommendedName>
</protein>